<evidence type="ECO:0000256" key="1">
    <source>
        <dbReference type="ARBA" id="ARBA00005689"/>
    </source>
</evidence>
<dbReference type="Gene3D" id="3.40.50.720">
    <property type="entry name" value="NAD(P)-binding Rossmann-like Domain"/>
    <property type="match status" value="2"/>
</dbReference>
<sequence length="399" mass="43670">MDQPSSPFSKQQLLPQEEMLEVLKQKGELFIGIPKENQYQEKRICLTPDAVNAIVANGHQVMIEAGAGEGANYSDKDYTEAGAQICNDTKKVFSCPLILKVEPPTLAEIELLNPQAIIISALQIKTQSKKYFEQLAQKRVTAIAFEYIRDEDGKFPAVRSLSEIAGISSILIAAELMATTNQGNGLMFGNITGVPPAEVVIIGAGTVGEFAARSALGLGANVKIFDNSLTKLRTIQTNLNQTVYTSTIQPKNLLKSLKRCDVAIGATRGKDRSPVIVSKTMVEHMKKGAVIIDVSIDMGGCFETSEVTNHKKPTVEKYGVIHYGVPNIPSRYPRTSSISISNIFTPYLLKIGEDGGLENSLRFDKGLRNGLYMYHGILTNKSVGDWFGLSYNDINFLIF</sequence>
<feature type="domain" description="Alanine dehydrogenase/pyridine nucleotide transhydrogenase NAD(H)-binding" evidence="5">
    <location>
        <begin position="177"/>
        <end position="324"/>
    </location>
</feature>
<organism evidence="7 8">
    <name type="scientific">Croceitalea vernalis</name>
    <dbReference type="NCBI Taxonomy" id="3075599"/>
    <lineage>
        <taxon>Bacteria</taxon>
        <taxon>Pseudomonadati</taxon>
        <taxon>Bacteroidota</taxon>
        <taxon>Flavobacteriia</taxon>
        <taxon>Flavobacteriales</taxon>
        <taxon>Flavobacteriaceae</taxon>
        <taxon>Croceitalea</taxon>
    </lineage>
</organism>
<name>A0ABU3BGX9_9FLAO</name>
<dbReference type="PANTHER" id="PTHR42795">
    <property type="entry name" value="ALANINE DEHYDROGENASE"/>
    <property type="match status" value="1"/>
</dbReference>
<dbReference type="InterPro" id="IPR007698">
    <property type="entry name" value="AlaDH/PNT_NAD(H)-bd"/>
</dbReference>
<evidence type="ECO:0000259" key="6">
    <source>
        <dbReference type="SMART" id="SM01003"/>
    </source>
</evidence>
<comment type="caution">
    <text evidence="7">The sequence shown here is derived from an EMBL/GenBank/DDBJ whole genome shotgun (WGS) entry which is preliminary data.</text>
</comment>
<dbReference type="EC" id="1.4.1.1" evidence="2"/>
<dbReference type="InterPro" id="IPR008143">
    <property type="entry name" value="Ala_DH/PNT_CS2"/>
</dbReference>
<accession>A0ABU3BGX9</accession>
<protein>
    <recommendedName>
        <fullName evidence="2">alanine dehydrogenase</fullName>
        <ecNumber evidence="2">1.4.1.1</ecNumber>
    </recommendedName>
</protein>
<dbReference type="InterPro" id="IPR008141">
    <property type="entry name" value="Ala_DH"/>
</dbReference>
<dbReference type="SUPFAM" id="SSF51735">
    <property type="entry name" value="NAD(P)-binding Rossmann-fold domains"/>
    <property type="match status" value="1"/>
</dbReference>
<evidence type="ECO:0000256" key="4">
    <source>
        <dbReference type="ARBA" id="ARBA00023027"/>
    </source>
</evidence>
<dbReference type="SMART" id="SM01002">
    <property type="entry name" value="AlaDh_PNT_C"/>
    <property type="match status" value="1"/>
</dbReference>
<evidence type="ECO:0000313" key="7">
    <source>
        <dbReference type="EMBL" id="MDT0621422.1"/>
    </source>
</evidence>
<dbReference type="Pfam" id="PF05222">
    <property type="entry name" value="AlaDh_PNT_N"/>
    <property type="match status" value="1"/>
</dbReference>
<evidence type="ECO:0000256" key="3">
    <source>
        <dbReference type="ARBA" id="ARBA00023002"/>
    </source>
</evidence>
<comment type="similarity">
    <text evidence="1">Belongs to the AlaDH/PNT family.</text>
</comment>
<gene>
    <name evidence="7" type="ORF">RM520_07290</name>
</gene>
<evidence type="ECO:0000259" key="5">
    <source>
        <dbReference type="SMART" id="SM01002"/>
    </source>
</evidence>
<dbReference type="SUPFAM" id="SSF52283">
    <property type="entry name" value="Formate/glycerate dehydrogenase catalytic domain-like"/>
    <property type="match status" value="1"/>
</dbReference>
<reference evidence="7 8" key="1">
    <citation type="submission" date="2023-09" db="EMBL/GenBank/DDBJ databases">
        <authorList>
            <person name="Rey-Velasco X."/>
        </authorList>
    </citation>
    <scope>NUCLEOTIDE SEQUENCE [LARGE SCALE GENOMIC DNA]</scope>
    <source>
        <strain evidence="7 8">P007</strain>
    </source>
</reference>
<evidence type="ECO:0000313" key="8">
    <source>
        <dbReference type="Proteomes" id="UP001250662"/>
    </source>
</evidence>
<dbReference type="PANTHER" id="PTHR42795:SF1">
    <property type="entry name" value="ALANINE DEHYDROGENASE"/>
    <property type="match status" value="1"/>
</dbReference>
<dbReference type="SMART" id="SM01003">
    <property type="entry name" value="AlaDh_PNT_N"/>
    <property type="match status" value="1"/>
</dbReference>
<dbReference type="InterPro" id="IPR007886">
    <property type="entry name" value="AlaDH/PNT_N"/>
</dbReference>
<dbReference type="Pfam" id="PF01262">
    <property type="entry name" value="AlaDh_PNT_C"/>
    <property type="match status" value="1"/>
</dbReference>
<keyword evidence="3" id="KW-0560">Oxidoreductase</keyword>
<dbReference type="Proteomes" id="UP001250662">
    <property type="component" value="Unassembled WGS sequence"/>
</dbReference>
<keyword evidence="4" id="KW-0520">NAD</keyword>
<dbReference type="EMBL" id="JAVRHU010000002">
    <property type="protein sequence ID" value="MDT0621422.1"/>
    <property type="molecule type" value="Genomic_DNA"/>
</dbReference>
<dbReference type="RefSeq" id="WP_311387504.1">
    <property type="nucleotide sequence ID" value="NZ_JAVRHU010000002.1"/>
</dbReference>
<dbReference type="CDD" id="cd05305">
    <property type="entry name" value="L-AlaDH"/>
    <property type="match status" value="1"/>
</dbReference>
<evidence type="ECO:0000256" key="2">
    <source>
        <dbReference type="ARBA" id="ARBA00012897"/>
    </source>
</evidence>
<dbReference type="PROSITE" id="PS00837">
    <property type="entry name" value="ALADH_PNT_2"/>
    <property type="match status" value="1"/>
</dbReference>
<proteinExistence type="inferred from homology"/>
<keyword evidence="8" id="KW-1185">Reference proteome</keyword>
<dbReference type="InterPro" id="IPR036291">
    <property type="entry name" value="NAD(P)-bd_dom_sf"/>
</dbReference>
<feature type="domain" description="Alanine dehydrogenase/pyridine nucleotide transhydrogenase N-terminal" evidence="6">
    <location>
        <begin position="32"/>
        <end position="165"/>
    </location>
</feature>